<dbReference type="Pfam" id="PF07853">
    <property type="entry name" value="DUF1648"/>
    <property type="match status" value="1"/>
</dbReference>
<feature type="transmembrane region" description="Helical" evidence="1">
    <location>
        <begin position="63"/>
        <end position="83"/>
    </location>
</feature>
<organism evidence="3 4">
    <name type="scientific">Planomicrobium soli</name>
    <dbReference type="NCBI Taxonomy" id="1176648"/>
    <lineage>
        <taxon>Bacteria</taxon>
        <taxon>Bacillati</taxon>
        <taxon>Bacillota</taxon>
        <taxon>Bacilli</taxon>
        <taxon>Bacillales</taxon>
        <taxon>Caryophanaceae</taxon>
        <taxon>Planomicrobium</taxon>
    </lineage>
</organism>
<keyword evidence="1" id="KW-1133">Transmembrane helix</keyword>
<keyword evidence="1" id="KW-0472">Membrane</keyword>
<dbReference type="EMBL" id="PYAT01000001">
    <property type="protein sequence ID" value="PSL41812.1"/>
    <property type="molecule type" value="Genomic_DNA"/>
</dbReference>
<feature type="transmembrane region" description="Helical" evidence="1">
    <location>
        <begin position="16"/>
        <end position="34"/>
    </location>
</feature>
<dbReference type="OrthoDB" id="9808690at2"/>
<gene>
    <name evidence="3" type="ORF">B0H99_10156</name>
</gene>
<feature type="transmembrane region" description="Helical" evidence="1">
    <location>
        <begin position="136"/>
        <end position="158"/>
    </location>
</feature>
<dbReference type="InterPro" id="IPR012867">
    <property type="entry name" value="DUF1648"/>
</dbReference>
<reference evidence="3 4" key="1">
    <citation type="submission" date="2018-03" db="EMBL/GenBank/DDBJ databases">
        <title>Genomic Encyclopedia of Type Strains, Phase III (KMG-III): the genomes of soil and plant-associated and newly described type strains.</title>
        <authorList>
            <person name="Whitman W."/>
        </authorList>
    </citation>
    <scope>NUCLEOTIDE SEQUENCE [LARGE SCALE GENOMIC DNA]</scope>
    <source>
        <strain evidence="3 4">CGMCC 1.12259</strain>
    </source>
</reference>
<feature type="domain" description="DUF1648" evidence="2">
    <location>
        <begin position="24"/>
        <end position="70"/>
    </location>
</feature>
<feature type="transmembrane region" description="Helical" evidence="1">
    <location>
        <begin position="104"/>
        <end position="124"/>
    </location>
</feature>
<dbReference type="RefSeq" id="WP_106531620.1">
    <property type="nucleotide sequence ID" value="NZ_PYAT01000001.1"/>
</dbReference>
<dbReference type="AlphaFoldDB" id="A0A2P8H6G7"/>
<proteinExistence type="predicted"/>
<keyword evidence="4" id="KW-1185">Reference proteome</keyword>
<accession>A0A2P8H6G7</accession>
<protein>
    <submittedName>
        <fullName evidence="3">Uncharacterized protein DUF1648</fullName>
    </submittedName>
</protein>
<name>A0A2P8H6G7_9BACL</name>
<evidence type="ECO:0000313" key="3">
    <source>
        <dbReference type="EMBL" id="PSL41812.1"/>
    </source>
</evidence>
<evidence type="ECO:0000259" key="2">
    <source>
        <dbReference type="Pfam" id="PF07853"/>
    </source>
</evidence>
<dbReference type="Proteomes" id="UP000242682">
    <property type="component" value="Unassembled WGS sequence"/>
</dbReference>
<evidence type="ECO:0000313" key="4">
    <source>
        <dbReference type="Proteomes" id="UP000242682"/>
    </source>
</evidence>
<sequence>MKKQPKIDIPKSRLEWMLDAAALIIFVFVISYLISNFNALPDRVPGHYNALGKVDRWGGKEELFILPAIAVGVWILMSTLERFPHVYNYINLTEKNRSAQYRNGRLMVNVLKNECVLLFSLLTYQSIKVANGEAAGLGSIFMPLLLFFIFGSMALFFIRMVRL</sequence>
<evidence type="ECO:0000256" key="1">
    <source>
        <dbReference type="SAM" id="Phobius"/>
    </source>
</evidence>
<keyword evidence="1" id="KW-0812">Transmembrane</keyword>
<comment type="caution">
    <text evidence="3">The sequence shown here is derived from an EMBL/GenBank/DDBJ whole genome shotgun (WGS) entry which is preliminary data.</text>
</comment>